<proteinExistence type="inferred from homology"/>
<protein>
    <recommendedName>
        <fullName evidence="3 9">DNA repair protein RecN</fullName>
    </recommendedName>
    <alternativeName>
        <fullName evidence="8 9">Recombination protein N</fullName>
    </alternativeName>
</protein>
<sequence>MFIFTSHYIRFKKVLKSLYIKNYALIKDIQLNFEESFTTITGETGAGKSILLGALSLLLGNRADKESLREPNEKCIIEAEFDLSNFNLKSVFKEFDLDYDKLSIIRREITKQKTRAFINDTPVKLKVLQDLKPFLVDIHSQNESKSISETSYQYHVLDKIGNNVKVFEQYQNTFISFNSLKSQLKQLKLEKQEATQRQDYNQFLFDELESANLRQGLLAELEDQYNNLQNAEDIQNDLSESINIIQQEEYGVFDQLTKINQRLQSLSQSVSSYNDLKERLQSVLIETQDIASELEGRLADVEVNPDKLEKIDEQLQGINHLLKKHQVKTDYELIEIKNQIELKLQEYSNIDEEIISIETKLKAFDENLISLSDKLFKSRKKSIQTLEKQLLILFGQLGMKNASIEIRLTKTEKCHKYGKDHIEWLFSANKGMPLRPLHKVASGGEMSRMMLAVKSTLASYENLPSIIFDEIDTGVSGEIALKMGEIMHKMSRRMQVISITHLPQIAAKGQQHLKVLKTIEKSETQTHIKNLRRNERIKELSQMLGGDENSTSAIAHAKSLLN</sequence>
<name>A0A4U5TQI6_9FLAO</name>
<evidence type="ECO:0000256" key="9">
    <source>
        <dbReference type="PIRNR" id="PIRNR003128"/>
    </source>
</evidence>
<dbReference type="AlphaFoldDB" id="A0A4U5TQI6"/>
<dbReference type="GO" id="GO:0006281">
    <property type="term" value="P:DNA repair"/>
    <property type="evidence" value="ECO:0007669"/>
    <property type="project" value="UniProtKB-KW"/>
</dbReference>
<organism evidence="12 13">
    <name type="scientific">Mesohalobacter halotolerans</name>
    <dbReference type="NCBI Taxonomy" id="1883405"/>
    <lineage>
        <taxon>Bacteria</taxon>
        <taxon>Pseudomonadati</taxon>
        <taxon>Bacteroidota</taxon>
        <taxon>Flavobacteriia</taxon>
        <taxon>Flavobacteriales</taxon>
        <taxon>Flavobacteriaceae</taxon>
        <taxon>Mesohalobacter</taxon>
    </lineage>
</organism>
<dbReference type="PIRSF" id="PIRSF003128">
    <property type="entry name" value="RecN"/>
    <property type="match status" value="1"/>
</dbReference>
<comment type="caution">
    <text evidence="12">The sequence shown here is derived from an EMBL/GenBank/DDBJ whole genome shotgun (WGS) entry which is preliminary data.</text>
</comment>
<keyword evidence="10" id="KW-0175">Coiled coil</keyword>
<dbReference type="EMBL" id="SWMU01000003">
    <property type="protein sequence ID" value="TKS56162.1"/>
    <property type="molecule type" value="Genomic_DNA"/>
</dbReference>
<keyword evidence="5 9" id="KW-0227">DNA damage</keyword>
<evidence type="ECO:0000256" key="8">
    <source>
        <dbReference type="ARBA" id="ARBA00033408"/>
    </source>
</evidence>
<comment type="similarity">
    <text evidence="2 9">Belongs to the RecN family.</text>
</comment>
<dbReference type="SUPFAM" id="SSF52540">
    <property type="entry name" value="P-loop containing nucleoside triphosphate hydrolases"/>
    <property type="match status" value="2"/>
</dbReference>
<keyword evidence="7 9" id="KW-0234">DNA repair</keyword>
<evidence type="ECO:0000256" key="5">
    <source>
        <dbReference type="ARBA" id="ARBA00022763"/>
    </source>
</evidence>
<evidence type="ECO:0000259" key="11">
    <source>
        <dbReference type="Pfam" id="PF02463"/>
    </source>
</evidence>
<dbReference type="Pfam" id="PF02463">
    <property type="entry name" value="SMC_N"/>
    <property type="match status" value="1"/>
</dbReference>
<dbReference type="CDD" id="cd03241">
    <property type="entry name" value="ABC_RecN"/>
    <property type="match status" value="1"/>
</dbReference>
<keyword evidence="6" id="KW-0067">ATP-binding</keyword>
<evidence type="ECO:0000256" key="7">
    <source>
        <dbReference type="ARBA" id="ARBA00023204"/>
    </source>
</evidence>
<dbReference type="InterPro" id="IPR003395">
    <property type="entry name" value="RecF/RecN/SMC_N"/>
</dbReference>
<keyword evidence="13" id="KW-1185">Reference proteome</keyword>
<dbReference type="Gene3D" id="3.40.50.300">
    <property type="entry name" value="P-loop containing nucleotide triphosphate hydrolases"/>
    <property type="match status" value="2"/>
</dbReference>
<dbReference type="GO" id="GO:0009432">
    <property type="term" value="P:SOS response"/>
    <property type="evidence" value="ECO:0007669"/>
    <property type="project" value="TreeGrafter"/>
</dbReference>
<dbReference type="GO" id="GO:0006310">
    <property type="term" value="P:DNA recombination"/>
    <property type="evidence" value="ECO:0007669"/>
    <property type="project" value="InterPro"/>
</dbReference>
<evidence type="ECO:0000256" key="1">
    <source>
        <dbReference type="ARBA" id="ARBA00003618"/>
    </source>
</evidence>
<accession>A0A4U5TQI6</accession>
<evidence type="ECO:0000256" key="2">
    <source>
        <dbReference type="ARBA" id="ARBA00009441"/>
    </source>
</evidence>
<evidence type="ECO:0000256" key="6">
    <source>
        <dbReference type="ARBA" id="ARBA00022840"/>
    </source>
</evidence>
<dbReference type="PANTHER" id="PTHR11059:SF0">
    <property type="entry name" value="DNA REPAIR PROTEIN RECN"/>
    <property type="match status" value="1"/>
</dbReference>
<dbReference type="NCBIfam" id="TIGR00634">
    <property type="entry name" value="recN"/>
    <property type="match status" value="1"/>
</dbReference>
<evidence type="ECO:0000256" key="10">
    <source>
        <dbReference type="SAM" id="Coils"/>
    </source>
</evidence>
<evidence type="ECO:0000313" key="12">
    <source>
        <dbReference type="EMBL" id="TKS56162.1"/>
    </source>
</evidence>
<evidence type="ECO:0000256" key="4">
    <source>
        <dbReference type="ARBA" id="ARBA00022741"/>
    </source>
</evidence>
<gene>
    <name evidence="12" type="primary">recN</name>
    <name evidence="12" type="ORF">FCN74_09110</name>
</gene>
<feature type="domain" description="RecF/RecN/SMC N-terminal" evidence="11">
    <location>
        <begin position="15"/>
        <end position="518"/>
    </location>
</feature>
<dbReference type="PANTHER" id="PTHR11059">
    <property type="entry name" value="DNA REPAIR PROTEIN RECN"/>
    <property type="match status" value="1"/>
</dbReference>
<dbReference type="OrthoDB" id="9806954at2"/>
<feature type="coiled-coil region" evidence="10">
    <location>
        <begin position="177"/>
        <end position="248"/>
    </location>
</feature>
<evidence type="ECO:0000256" key="3">
    <source>
        <dbReference type="ARBA" id="ARBA00021315"/>
    </source>
</evidence>
<dbReference type="InterPro" id="IPR004604">
    <property type="entry name" value="DNA_recomb/repair_RecN"/>
</dbReference>
<reference evidence="12 13" key="1">
    <citation type="submission" date="2019-04" db="EMBL/GenBank/DDBJ databases">
        <title>Psychroflexus halotolerans sp. nov., isolated from a marine solar saltern.</title>
        <authorList>
            <person name="Feng X."/>
        </authorList>
    </citation>
    <scope>NUCLEOTIDE SEQUENCE [LARGE SCALE GENOMIC DNA]</scope>
    <source>
        <strain evidence="12 13">WDS2C27</strain>
    </source>
</reference>
<dbReference type="InterPro" id="IPR027417">
    <property type="entry name" value="P-loop_NTPase"/>
</dbReference>
<dbReference type="GO" id="GO:0043590">
    <property type="term" value="C:bacterial nucleoid"/>
    <property type="evidence" value="ECO:0007669"/>
    <property type="project" value="TreeGrafter"/>
</dbReference>
<keyword evidence="4" id="KW-0547">Nucleotide-binding</keyword>
<comment type="function">
    <text evidence="1 9">May be involved in recombinational repair of damaged DNA.</text>
</comment>
<dbReference type="Proteomes" id="UP000306552">
    <property type="component" value="Unassembled WGS sequence"/>
</dbReference>
<evidence type="ECO:0000313" key="13">
    <source>
        <dbReference type="Proteomes" id="UP000306552"/>
    </source>
</evidence>
<dbReference type="GO" id="GO:0005524">
    <property type="term" value="F:ATP binding"/>
    <property type="evidence" value="ECO:0007669"/>
    <property type="project" value="UniProtKB-KW"/>
</dbReference>